<organism evidence="2 3">
    <name type="scientific">Clonostachys rhizophaga</name>
    <dbReference type="NCBI Taxonomy" id="160324"/>
    <lineage>
        <taxon>Eukaryota</taxon>
        <taxon>Fungi</taxon>
        <taxon>Dikarya</taxon>
        <taxon>Ascomycota</taxon>
        <taxon>Pezizomycotina</taxon>
        <taxon>Sordariomycetes</taxon>
        <taxon>Hypocreomycetidae</taxon>
        <taxon>Hypocreales</taxon>
        <taxon>Bionectriaceae</taxon>
        <taxon>Clonostachys</taxon>
    </lineage>
</organism>
<evidence type="ECO:0000313" key="3">
    <source>
        <dbReference type="Proteomes" id="UP000696573"/>
    </source>
</evidence>
<dbReference type="OrthoDB" id="5325862at2759"/>
<comment type="caution">
    <text evidence="2">The sequence shown here is derived from an EMBL/GenBank/DDBJ whole genome shotgun (WGS) entry which is preliminary data.</text>
</comment>
<feature type="compositionally biased region" description="Polar residues" evidence="1">
    <location>
        <begin position="17"/>
        <end position="32"/>
    </location>
</feature>
<accession>A0A9N9VWQ6</accession>
<protein>
    <submittedName>
        <fullName evidence="2">Uncharacterized protein</fullName>
    </submittedName>
</protein>
<dbReference type="AlphaFoldDB" id="A0A9N9VWQ6"/>
<reference evidence="2" key="1">
    <citation type="submission" date="2021-10" db="EMBL/GenBank/DDBJ databases">
        <authorList>
            <person name="Piombo E."/>
        </authorList>
    </citation>
    <scope>NUCLEOTIDE SEQUENCE</scope>
</reference>
<name>A0A9N9VWQ6_9HYPO</name>
<feature type="region of interest" description="Disordered" evidence="1">
    <location>
        <begin position="1"/>
        <end position="49"/>
    </location>
</feature>
<dbReference type="Proteomes" id="UP000696573">
    <property type="component" value="Unassembled WGS sequence"/>
</dbReference>
<evidence type="ECO:0000256" key="1">
    <source>
        <dbReference type="SAM" id="MobiDB-lite"/>
    </source>
</evidence>
<dbReference type="EMBL" id="CABFNQ020000743">
    <property type="protein sequence ID" value="CAH0031728.1"/>
    <property type="molecule type" value="Genomic_DNA"/>
</dbReference>
<proteinExistence type="predicted"/>
<gene>
    <name evidence="2" type="ORF">CRHIZ90672A_00014453</name>
</gene>
<evidence type="ECO:0000313" key="2">
    <source>
        <dbReference type="EMBL" id="CAH0031728.1"/>
    </source>
</evidence>
<sequence>MSFFTTPSNDRKEDPSSKLTIDQDTGRLSTSSRESDIPPAYNDAVGGSSSPYSFPTTGQLQIQAVGFDYNSALIGSKLETISVDRVETGQPEYTSIRLKRSSNSCALVSASDRNQTPLISTIYRWGPGRHPRMRIFPANTSVSVEDAINADKVECELIDVKSRSMLSRAQKFDTSFGSFEWRYGSRGERKEDHDASSLLILERTDSVASAAGAKAGKRGVRVAQLVRSDEFRTPGTTRYMGGNGGRLMMDLSLWTDDKKAAAKDVEAFVVASCICMLKREADRFRDNTIAAVV</sequence>
<keyword evidence="3" id="KW-1185">Reference proteome</keyword>